<dbReference type="KEGG" id="tes:BW730_07130"/>
<dbReference type="Proteomes" id="UP000188145">
    <property type="component" value="Chromosome"/>
</dbReference>
<sequence length="64" mass="6339">MTLGGVCAEADGAQAVVAAVDTDDDERDVRLGGIGVGPLLDGPRTLDLVARGLFKGLLGVSGST</sequence>
<gene>
    <name evidence="1" type="ORF">BW730_07130</name>
</gene>
<evidence type="ECO:0000313" key="1">
    <source>
        <dbReference type="EMBL" id="AQP47308.1"/>
    </source>
</evidence>
<reference evidence="2" key="1">
    <citation type="submission" date="2017-02" db="EMBL/GenBank/DDBJ databases">
        <title>Tessaracoccus aquaemaris sp. nov., isolated from the intestine of a Korean rockfish, Sebastes schlegelii, in a marine aquaculture pond.</title>
        <authorList>
            <person name="Tak E.J."/>
            <person name="Bae J.-W."/>
        </authorList>
    </citation>
    <scope>NUCLEOTIDE SEQUENCE [LARGE SCALE GENOMIC DNA]</scope>
    <source>
        <strain evidence="2">NSG39</strain>
    </source>
</reference>
<name>A0A1Q2CMF6_9ACTN</name>
<accession>A0A1Q2CMF6</accession>
<evidence type="ECO:0000313" key="2">
    <source>
        <dbReference type="Proteomes" id="UP000188145"/>
    </source>
</evidence>
<dbReference type="STRING" id="1332264.BW730_07130"/>
<dbReference type="AlphaFoldDB" id="A0A1Q2CMF6"/>
<protein>
    <submittedName>
        <fullName evidence="1">Uncharacterized protein</fullName>
    </submittedName>
</protein>
<proteinExistence type="predicted"/>
<keyword evidence="2" id="KW-1185">Reference proteome</keyword>
<dbReference type="EMBL" id="CP019606">
    <property type="protein sequence ID" value="AQP47308.1"/>
    <property type="molecule type" value="Genomic_DNA"/>
</dbReference>
<organism evidence="1 2">
    <name type="scientific">Tessaracoccus aquimaris</name>
    <dbReference type="NCBI Taxonomy" id="1332264"/>
    <lineage>
        <taxon>Bacteria</taxon>
        <taxon>Bacillati</taxon>
        <taxon>Actinomycetota</taxon>
        <taxon>Actinomycetes</taxon>
        <taxon>Propionibacteriales</taxon>
        <taxon>Propionibacteriaceae</taxon>
        <taxon>Tessaracoccus</taxon>
    </lineage>
</organism>